<organism evidence="1 2">
    <name type="scientific">Coccomyxa viridis</name>
    <dbReference type="NCBI Taxonomy" id="1274662"/>
    <lineage>
        <taxon>Eukaryota</taxon>
        <taxon>Viridiplantae</taxon>
        <taxon>Chlorophyta</taxon>
        <taxon>core chlorophytes</taxon>
        <taxon>Trebouxiophyceae</taxon>
        <taxon>Trebouxiophyceae incertae sedis</taxon>
        <taxon>Coccomyxaceae</taxon>
        <taxon>Coccomyxa</taxon>
    </lineage>
</organism>
<evidence type="ECO:0000313" key="1">
    <source>
        <dbReference type="EMBL" id="CAL5229860.1"/>
    </source>
</evidence>
<reference evidence="1 2" key="1">
    <citation type="submission" date="2024-06" db="EMBL/GenBank/DDBJ databases">
        <authorList>
            <person name="Kraege A."/>
            <person name="Thomma B."/>
        </authorList>
    </citation>
    <scope>NUCLEOTIDE SEQUENCE [LARGE SCALE GENOMIC DNA]</scope>
</reference>
<dbReference type="Proteomes" id="UP001497392">
    <property type="component" value="Unassembled WGS sequence"/>
</dbReference>
<gene>
    <name evidence="1" type="primary">g13271</name>
    <name evidence="1" type="ORF">VP750_LOCUS11766</name>
</gene>
<name>A0ABP1GEY4_9CHLO</name>
<keyword evidence="2" id="KW-1185">Reference proteome</keyword>
<proteinExistence type="predicted"/>
<comment type="caution">
    <text evidence="1">The sequence shown here is derived from an EMBL/GenBank/DDBJ whole genome shotgun (WGS) entry which is preliminary data.</text>
</comment>
<dbReference type="EMBL" id="CAXHTA020000021">
    <property type="protein sequence ID" value="CAL5229860.1"/>
    <property type="molecule type" value="Genomic_DNA"/>
</dbReference>
<accession>A0ABP1GEY4</accession>
<evidence type="ECO:0000313" key="2">
    <source>
        <dbReference type="Proteomes" id="UP001497392"/>
    </source>
</evidence>
<sequence length="190" mass="21031">MRKAAPVSLGKLDLLQWLGRPIDHLREIIPTGSGETEWVDAAQDYPELLSGPMLGYNITSATTDVLASERSAVSAGSPQTSMRLLMDIRRTITRSDVDKAQARLLLGNLRSPESRPVMVLTDLDDEWHAMWPDGCTVYQHTCASRAPALGFIRELLVGRFETSAPILQTSFAKRRHIDDKLVKGAAAFSW</sequence>
<protein>
    <submittedName>
        <fullName evidence="1">G13271 protein</fullName>
    </submittedName>
</protein>